<evidence type="ECO:0000313" key="2">
    <source>
        <dbReference type="Proteomes" id="UP000190744"/>
    </source>
</evidence>
<gene>
    <name evidence="1" type="ORF">PEBR_33685</name>
</gene>
<protein>
    <submittedName>
        <fullName evidence="1">Uncharacterized protein</fullName>
    </submittedName>
</protein>
<name>A0A1S9RFC7_PENBI</name>
<comment type="caution">
    <text evidence="1">The sequence shown here is derived from an EMBL/GenBank/DDBJ whole genome shotgun (WGS) entry which is preliminary data.</text>
</comment>
<dbReference type="EMBL" id="LJBN01000183">
    <property type="protein sequence ID" value="OOQ84213.1"/>
    <property type="molecule type" value="Genomic_DNA"/>
</dbReference>
<proteinExistence type="predicted"/>
<dbReference type="Proteomes" id="UP000190744">
    <property type="component" value="Unassembled WGS sequence"/>
</dbReference>
<accession>A0A1S9RFC7</accession>
<sequence length="86" mass="9739">MRNLVPKGISYDSDDDDYKIAIHNKEVLKIYGEMTVNELMTKKIGTEVAVNQKLIVNQGDTKAVIKEDALKLEAHSEEDDPFHIHS</sequence>
<dbReference type="AlphaFoldDB" id="A0A1S9RFC7"/>
<organism evidence="1 2">
    <name type="scientific">Penicillium brasilianum</name>
    <dbReference type="NCBI Taxonomy" id="104259"/>
    <lineage>
        <taxon>Eukaryota</taxon>
        <taxon>Fungi</taxon>
        <taxon>Dikarya</taxon>
        <taxon>Ascomycota</taxon>
        <taxon>Pezizomycotina</taxon>
        <taxon>Eurotiomycetes</taxon>
        <taxon>Eurotiomycetidae</taxon>
        <taxon>Eurotiales</taxon>
        <taxon>Aspergillaceae</taxon>
        <taxon>Penicillium</taxon>
    </lineage>
</organism>
<evidence type="ECO:0000313" key="1">
    <source>
        <dbReference type="EMBL" id="OOQ84213.1"/>
    </source>
</evidence>
<reference evidence="2" key="1">
    <citation type="submission" date="2015-09" db="EMBL/GenBank/DDBJ databases">
        <authorList>
            <person name="Fill T.P."/>
            <person name="Baretta J.F."/>
            <person name="de Almeida L.G."/>
            <person name="Rocha M."/>
            <person name="de Souza D.H."/>
            <person name="Malavazi I."/>
            <person name="Cerdeira L.T."/>
            <person name="Hong H."/>
            <person name="Samborskyy M."/>
            <person name="de Vasconcelos A.T."/>
            <person name="Leadlay P."/>
            <person name="Rodrigues-Filho E."/>
        </authorList>
    </citation>
    <scope>NUCLEOTIDE SEQUENCE [LARGE SCALE GENOMIC DNA]</scope>
    <source>
        <strain evidence="2">LaBioMMi 136</strain>
    </source>
</reference>